<sequence length="143" mass="17396">MKRCSKCHQIKPLTEFSFKNKQKKQHGFYCKDCNRAYNRMHYINNRSDYRIKQKIWRANFRKIIRLKIVEYLKTHPCVDCGETDYSVLEFDHVKGDKKDNVASLLTCDVSWRILKEEIDKCEVRCANCHKRRSAKQFSWYKYE</sequence>
<evidence type="ECO:0000313" key="1">
    <source>
        <dbReference type="EMBL" id="OGD56938.1"/>
    </source>
</evidence>
<proteinExistence type="predicted"/>
<dbReference type="AlphaFoldDB" id="A0A1F5DP51"/>
<dbReference type="SUPFAM" id="SSF48695">
    <property type="entry name" value="Multiheme cytochromes"/>
    <property type="match status" value="1"/>
</dbReference>
<dbReference type="InterPro" id="IPR036280">
    <property type="entry name" value="Multihaem_cyt_sf"/>
</dbReference>
<protein>
    <recommendedName>
        <fullName evidence="3">HNH nuclease domain-containing protein</fullName>
    </recommendedName>
</protein>
<evidence type="ECO:0000313" key="2">
    <source>
        <dbReference type="Proteomes" id="UP000178764"/>
    </source>
</evidence>
<dbReference type="EMBL" id="MEZT01000009">
    <property type="protein sequence ID" value="OGD56938.1"/>
    <property type="molecule type" value="Genomic_DNA"/>
</dbReference>
<name>A0A1F5DP51_9BACT</name>
<gene>
    <name evidence="1" type="ORF">A2V71_02975</name>
</gene>
<reference evidence="1 2" key="1">
    <citation type="journal article" date="2016" name="Nat. Commun.">
        <title>Thousands of microbial genomes shed light on interconnected biogeochemical processes in an aquifer system.</title>
        <authorList>
            <person name="Anantharaman K."/>
            <person name="Brown C.T."/>
            <person name="Hug L.A."/>
            <person name="Sharon I."/>
            <person name="Castelle C.J."/>
            <person name="Probst A.J."/>
            <person name="Thomas B.C."/>
            <person name="Singh A."/>
            <person name="Wilkins M.J."/>
            <person name="Karaoz U."/>
            <person name="Brodie E.L."/>
            <person name="Williams K.H."/>
            <person name="Hubbard S.S."/>
            <person name="Banfield J.F."/>
        </authorList>
    </citation>
    <scope>NUCLEOTIDE SEQUENCE [LARGE SCALE GENOMIC DNA]</scope>
</reference>
<evidence type="ECO:0008006" key="3">
    <source>
        <dbReference type="Google" id="ProtNLM"/>
    </source>
</evidence>
<organism evidence="1 2">
    <name type="scientific">Candidatus Berkelbacteria bacterium RBG_13_40_8</name>
    <dbReference type="NCBI Taxonomy" id="1797467"/>
    <lineage>
        <taxon>Bacteria</taxon>
        <taxon>Candidatus Berkelbacteria</taxon>
    </lineage>
</organism>
<comment type="caution">
    <text evidence="1">The sequence shown here is derived from an EMBL/GenBank/DDBJ whole genome shotgun (WGS) entry which is preliminary data.</text>
</comment>
<dbReference type="Proteomes" id="UP000178764">
    <property type="component" value="Unassembled WGS sequence"/>
</dbReference>
<accession>A0A1F5DP51</accession>